<name>A0ABP9M6V4_9MICO</name>
<protein>
    <recommendedName>
        <fullName evidence="3">Inosine/uridine-preferring nucleoside hydrolase domain-containing protein</fullName>
    </recommendedName>
</protein>
<accession>A0ABP9M6V4</accession>
<evidence type="ECO:0000313" key="1">
    <source>
        <dbReference type="EMBL" id="GAA5092143.1"/>
    </source>
</evidence>
<reference evidence="2" key="1">
    <citation type="journal article" date="2019" name="Int. J. Syst. Evol. Microbiol.">
        <title>The Global Catalogue of Microorganisms (GCM) 10K type strain sequencing project: providing services to taxonomists for standard genome sequencing and annotation.</title>
        <authorList>
            <consortium name="The Broad Institute Genomics Platform"/>
            <consortium name="The Broad Institute Genome Sequencing Center for Infectious Disease"/>
            <person name="Wu L."/>
            <person name="Ma J."/>
        </authorList>
    </citation>
    <scope>NUCLEOTIDE SEQUENCE [LARGE SCALE GENOMIC DNA]</scope>
    <source>
        <strain evidence="2">JCM 18959</strain>
    </source>
</reference>
<dbReference type="EMBL" id="BAABKZ010000002">
    <property type="protein sequence ID" value="GAA5092143.1"/>
    <property type="molecule type" value="Genomic_DNA"/>
</dbReference>
<evidence type="ECO:0008006" key="3">
    <source>
        <dbReference type="Google" id="ProtNLM"/>
    </source>
</evidence>
<evidence type="ECO:0000313" key="2">
    <source>
        <dbReference type="Proteomes" id="UP001501407"/>
    </source>
</evidence>
<sequence>MRTPVIVVTDLYQPPEDPGDNFDIVLPFAWDRIDLRAVVLDVSVEKRDSKREGVPGYPGPREPGIIPLAQLNALFGASVPSGVSPFARMRHGEDQMRDAPPFQQAGPELILRTLWESERRIEIMSFGSARPIAVAFNREPDLFREKVARIHLSAGSETLDYLEWNVYLDPIAVTRLVRSDLPMALYPCATAVDCFSYGTHNTLWWLEDFTWLDSLDPAVRRYLLYGLGASTRIDFLRALDEDPPHEMVRHVYGRRHAVWETAAWVEASRSAIVRREDGTHAIIGREEVLPNDTVIRNELVPARREAHDSGLYLFDIEDSDGRTTVFTRDDPYQYETALRDALPRLYASFVAEGWHGTATGRLADGPRVPYAGPLH</sequence>
<dbReference type="SUPFAM" id="SSF53590">
    <property type="entry name" value="Nucleoside hydrolase"/>
    <property type="match status" value="1"/>
</dbReference>
<dbReference type="Gene3D" id="3.90.245.10">
    <property type="entry name" value="Ribonucleoside hydrolase-like"/>
    <property type="match status" value="1"/>
</dbReference>
<keyword evidence="2" id="KW-1185">Reference proteome</keyword>
<proteinExistence type="predicted"/>
<comment type="caution">
    <text evidence="1">The sequence shown here is derived from an EMBL/GenBank/DDBJ whole genome shotgun (WGS) entry which is preliminary data.</text>
</comment>
<organism evidence="1 2">
    <name type="scientific">Microbacterium yannicii</name>
    <dbReference type="NCBI Taxonomy" id="671622"/>
    <lineage>
        <taxon>Bacteria</taxon>
        <taxon>Bacillati</taxon>
        <taxon>Actinomycetota</taxon>
        <taxon>Actinomycetes</taxon>
        <taxon>Micrococcales</taxon>
        <taxon>Microbacteriaceae</taxon>
        <taxon>Microbacterium</taxon>
    </lineage>
</organism>
<dbReference type="Proteomes" id="UP001501407">
    <property type="component" value="Unassembled WGS sequence"/>
</dbReference>
<dbReference type="InterPro" id="IPR036452">
    <property type="entry name" value="Ribo_hydro-like"/>
</dbReference>
<dbReference type="RefSeq" id="WP_194414791.1">
    <property type="nucleotide sequence ID" value="NZ_BAABKZ010000002.1"/>
</dbReference>
<gene>
    <name evidence="1" type="ORF">GCM10025760_20370</name>
</gene>